<evidence type="ECO:0000313" key="4">
    <source>
        <dbReference type="Proteomes" id="UP000499080"/>
    </source>
</evidence>
<evidence type="ECO:0000313" key="3">
    <source>
        <dbReference type="EMBL" id="GBN35041.1"/>
    </source>
</evidence>
<dbReference type="InterPro" id="IPR008978">
    <property type="entry name" value="HSP20-like_chaperone"/>
</dbReference>
<feature type="domain" description="PIH1D1/2/3 CS-like" evidence="2">
    <location>
        <begin position="41"/>
        <end position="141"/>
    </location>
</feature>
<proteinExistence type="inferred from homology"/>
<dbReference type="InterPro" id="IPR041442">
    <property type="entry name" value="PIH1D1/2/3_CS-like"/>
</dbReference>
<organism evidence="3 4">
    <name type="scientific">Araneus ventricosus</name>
    <name type="common">Orbweaver spider</name>
    <name type="synonym">Epeira ventricosa</name>
    <dbReference type="NCBI Taxonomy" id="182803"/>
    <lineage>
        <taxon>Eukaryota</taxon>
        <taxon>Metazoa</taxon>
        <taxon>Ecdysozoa</taxon>
        <taxon>Arthropoda</taxon>
        <taxon>Chelicerata</taxon>
        <taxon>Arachnida</taxon>
        <taxon>Araneae</taxon>
        <taxon>Araneomorphae</taxon>
        <taxon>Entelegynae</taxon>
        <taxon>Araneoidea</taxon>
        <taxon>Araneidae</taxon>
        <taxon>Araneus</taxon>
    </lineage>
</organism>
<dbReference type="Gene3D" id="2.60.40.790">
    <property type="match status" value="1"/>
</dbReference>
<protein>
    <recommendedName>
        <fullName evidence="2">PIH1D1/2/3 CS-like domain-containing protein</fullName>
    </recommendedName>
</protein>
<evidence type="ECO:0000259" key="2">
    <source>
        <dbReference type="Pfam" id="PF18201"/>
    </source>
</evidence>
<comment type="caution">
    <text evidence="3">The sequence shown here is derived from an EMBL/GenBank/DDBJ whole genome shotgun (WGS) entry which is preliminary data.</text>
</comment>
<gene>
    <name evidence="3" type="ORF">AVEN_85531_1</name>
</gene>
<dbReference type="PANTHER" id="PTHR22997:SF0">
    <property type="entry name" value="PIH1 DOMAIN-CONTAINING PROTEIN 1"/>
    <property type="match status" value="1"/>
</dbReference>
<dbReference type="Pfam" id="PF18201">
    <property type="entry name" value="PIH1_CS"/>
    <property type="match status" value="1"/>
</dbReference>
<comment type="similarity">
    <text evidence="1">Belongs to the PIH1 family.</text>
</comment>
<keyword evidence="4" id="KW-1185">Reference proteome</keyword>
<dbReference type="AlphaFoldDB" id="A0A4Y2N6R1"/>
<dbReference type="InterPro" id="IPR050734">
    <property type="entry name" value="PIH1/Kintoun_subfamily"/>
</dbReference>
<dbReference type="EMBL" id="BGPR01126554">
    <property type="protein sequence ID" value="GBN35041.1"/>
    <property type="molecule type" value="Genomic_DNA"/>
</dbReference>
<reference evidence="3 4" key="1">
    <citation type="journal article" date="2019" name="Sci. Rep.">
        <title>Orb-weaving spider Araneus ventricosus genome elucidates the spidroin gene catalogue.</title>
        <authorList>
            <person name="Kono N."/>
            <person name="Nakamura H."/>
            <person name="Ohtoshi R."/>
            <person name="Moran D.A.P."/>
            <person name="Shinohara A."/>
            <person name="Yoshida Y."/>
            <person name="Fujiwara M."/>
            <person name="Mori M."/>
            <person name="Tomita M."/>
            <person name="Arakawa K."/>
        </authorList>
    </citation>
    <scope>NUCLEOTIDE SEQUENCE [LARGE SCALE GENOMIC DNA]</scope>
</reference>
<feature type="non-terminal residue" evidence="3">
    <location>
        <position position="1"/>
    </location>
</feature>
<name>A0A4Y2N6R1_ARAVE</name>
<accession>A0A4Y2N6R1</accession>
<dbReference type="GO" id="GO:0005737">
    <property type="term" value="C:cytoplasm"/>
    <property type="evidence" value="ECO:0007669"/>
    <property type="project" value="TreeGrafter"/>
</dbReference>
<dbReference type="PANTHER" id="PTHR22997">
    <property type="entry name" value="PIH1 DOMAIN-CONTAINING PROTEIN 1"/>
    <property type="match status" value="1"/>
</dbReference>
<dbReference type="OrthoDB" id="5135119at2759"/>
<sequence length="159" mass="18036">VVLRKSLQSKKEEYVCEPIEDYVKNLLPKVEATKRPVPLTKEPKYCVRYRDVLDLKDYSLMGYTDRAAPKEIIIDVQLPQVQRASDVELDILERKLVLKSSPGVSHSYSLNLDLSYAIDTNAGAAKFDKTKKVLTVTLPVKERGIPKEVLCNEKDEKTA</sequence>
<evidence type="ECO:0000256" key="1">
    <source>
        <dbReference type="ARBA" id="ARBA00008511"/>
    </source>
</evidence>
<dbReference type="Proteomes" id="UP000499080">
    <property type="component" value="Unassembled WGS sequence"/>
</dbReference>